<gene>
    <name evidence="2" type="ORF">EVOR1521_LOCUS1216</name>
</gene>
<proteinExistence type="predicted"/>
<evidence type="ECO:0000313" key="2">
    <source>
        <dbReference type="EMBL" id="CAJ1370710.1"/>
    </source>
</evidence>
<feature type="region of interest" description="Disordered" evidence="1">
    <location>
        <begin position="1"/>
        <end position="30"/>
    </location>
</feature>
<organism evidence="2 3">
    <name type="scientific">Effrenium voratum</name>
    <dbReference type="NCBI Taxonomy" id="2562239"/>
    <lineage>
        <taxon>Eukaryota</taxon>
        <taxon>Sar</taxon>
        <taxon>Alveolata</taxon>
        <taxon>Dinophyceae</taxon>
        <taxon>Suessiales</taxon>
        <taxon>Symbiodiniaceae</taxon>
        <taxon>Effrenium</taxon>
    </lineage>
</organism>
<dbReference type="AlphaFoldDB" id="A0AA36MJL9"/>
<sequence length="69" mass="7909">MWTRLRNALHSRRQKPAPPAFDSAPRPVPDTWREMTDTLKDVEANPNAAQPDPNFPQRCKAWAVIEVQS</sequence>
<dbReference type="Proteomes" id="UP001178507">
    <property type="component" value="Unassembled WGS sequence"/>
</dbReference>
<dbReference type="EMBL" id="CAUJNA010000033">
    <property type="protein sequence ID" value="CAJ1370710.1"/>
    <property type="molecule type" value="Genomic_DNA"/>
</dbReference>
<evidence type="ECO:0000256" key="1">
    <source>
        <dbReference type="SAM" id="MobiDB-lite"/>
    </source>
</evidence>
<name>A0AA36MJL9_9DINO</name>
<reference evidence="2" key="1">
    <citation type="submission" date="2023-08" db="EMBL/GenBank/DDBJ databases">
        <authorList>
            <person name="Chen Y."/>
            <person name="Shah S."/>
            <person name="Dougan E. K."/>
            <person name="Thang M."/>
            <person name="Chan C."/>
        </authorList>
    </citation>
    <scope>NUCLEOTIDE SEQUENCE</scope>
</reference>
<keyword evidence="3" id="KW-1185">Reference proteome</keyword>
<evidence type="ECO:0000313" key="3">
    <source>
        <dbReference type="Proteomes" id="UP001178507"/>
    </source>
</evidence>
<comment type="caution">
    <text evidence="2">The sequence shown here is derived from an EMBL/GenBank/DDBJ whole genome shotgun (WGS) entry which is preliminary data.</text>
</comment>
<accession>A0AA36MJL9</accession>
<protein>
    <submittedName>
        <fullName evidence="2">Uncharacterized protein</fullName>
    </submittedName>
</protein>